<reference evidence="2 3" key="1">
    <citation type="submission" date="2015-12" db="EMBL/GenBank/DDBJ databases">
        <title>Genome sequence of Mucilaginibacter gotjawali.</title>
        <authorList>
            <person name="Lee J.S."/>
            <person name="Lee K.C."/>
            <person name="Kim K.K."/>
            <person name="Lee B.W."/>
        </authorList>
    </citation>
    <scope>NUCLEOTIDE SEQUENCE [LARGE SCALE GENOMIC DNA]</scope>
    <source>
        <strain evidence="2 3">SA3-7</strain>
    </source>
</reference>
<dbReference type="PANTHER" id="PTHR37315">
    <property type="entry name" value="UPF0311 PROTEIN BLR7842"/>
    <property type="match status" value="1"/>
</dbReference>
<keyword evidence="3" id="KW-1185">Reference proteome</keyword>
<dbReference type="KEGG" id="mgot:MgSA37_03050"/>
<name>A0A0X8X3C0_9SPHI</name>
<comment type="similarity">
    <text evidence="1">Belongs to the UPF0311 family.</text>
</comment>
<dbReference type="PANTHER" id="PTHR37315:SF1">
    <property type="entry name" value="UPF0311 PROTEIN BLR7842"/>
    <property type="match status" value="1"/>
</dbReference>
<sequence>MKRYLTLAALLLSFSLAYCQEAPKMEFVCELNVKLNPALVPGETPHGIRRIIPITGGTVTGPAIKGEIIDGGADWQIIRKDGVAEIDARYAVKTDDGTLIYIKNTGIRVASAEVAAKLAKGEAVPASEYYFRTVLTFEAPLGKYDWLNKALFVCNAEKVPGAAIIRVWRVL</sequence>
<organism evidence="2 3">
    <name type="scientific">Mucilaginibacter gotjawali</name>
    <dbReference type="NCBI Taxonomy" id="1550579"/>
    <lineage>
        <taxon>Bacteria</taxon>
        <taxon>Pseudomonadati</taxon>
        <taxon>Bacteroidota</taxon>
        <taxon>Sphingobacteriia</taxon>
        <taxon>Sphingobacteriales</taxon>
        <taxon>Sphingobacteriaceae</taxon>
        <taxon>Mucilaginibacter</taxon>
    </lineage>
</organism>
<dbReference type="HAMAP" id="MF_00775">
    <property type="entry name" value="UPF0311"/>
    <property type="match status" value="1"/>
</dbReference>
<evidence type="ECO:0000313" key="2">
    <source>
        <dbReference type="EMBL" id="BAU54871.1"/>
    </source>
</evidence>
<dbReference type="RefSeq" id="WP_096352979.1">
    <property type="nucleotide sequence ID" value="NZ_AP017313.1"/>
</dbReference>
<evidence type="ECO:0000256" key="1">
    <source>
        <dbReference type="HAMAP-Rule" id="MF_00775"/>
    </source>
</evidence>
<dbReference type="AlphaFoldDB" id="A0A0X8X3C0"/>
<dbReference type="Proteomes" id="UP000218263">
    <property type="component" value="Chromosome"/>
</dbReference>
<dbReference type="OrthoDB" id="572332at2"/>
<dbReference type="Gene3D" id="2.40.160.20">
    <property type="match status" value="1"/>
</dbReference>
<protein>
    <recommendedName>
        <fullName evidence="1">UPF0311 protein FHS11_004621</fullName>
    </recommendedName>
</protein>
<gene>
    <name evidence="2" type="ORF">MgSA37_03050</name>
</gene>
<dbReference type="EMBL" id="AP017313">
    <property type="protein sequence ID" value="BAU54871.1"/>
    <property type="molecule type" value="Genomic_DNA"/>
</dbReference>
<dbReference type="InterPro" id="IPR020915">
    <property type="entry name" value="UPF0311"/>
</dbReference>
<dbReference type="Pfam" id="PF11578">
    <property type="entry name" value="DUF3237"/>
    <property type="match status" value="1"/>
</dbReference>
<evidence type="ECO:0000313" key="3">
    <source>
        <dbReference type="Proteomes" id="UP000218263"/>
    </source>
</evidence>
<accession>A0A0X8X3C0</accession>
<proteinExistence type="inferred from homology"/>